<dbReference type="EMBL" id="CM037021">
    <property type="protein sequence ID" value="KAH7668589.1"/>
    <property type="molecule type" value="Genomic_DNA"/>
</dbReference>
<reference evidence="2" key="1">
    <citation type="journal article" date="2022" name="Nat. Commun.">
        <title>Chromosome evolution and the genetic basis of agronomically important traits in greater yam.</title>
        <authorList>
            <person name="Bredeson J.V."/>
            <person name="Lyons J.B."/>
            <person name="Oniyinde I.O."/>
            <person name="Okereke N.R."/>
            <person name="Kolade O."/>
            <person name="Nnabue I."/>
            <person name="Nwadili C.O."/>
            <person name="Hribova E."/>
            <person name="Parker M."/>
            <person name="Nwogha J."/>
            <person name="Shu S."/>
            <person name="Carlson J."/>
            <person name="Kariba R."/>
            <person name="Muthemba S."/>
            <person name="Knop K."/>
            <person name="Barton G.J."/>
            <person name="Sherwood A.V."/>
            <person name="Lopez-Montes A."/>
            <person name="Asiedu R."/>
            <person name="Jamnadass R."/>
            <person name="Muchugi A."/>
            <person name="Goodstein D."/>
            <person name="Egesi C.N."/>
            <person name="Featherston J."/>
            <person name="Asfaw A."/>
            <person name="Simpson G.G."/>
            <person name="Dolezel J."/>
            <person name="Hendre P.S."/>
            <person name="Van Deynze A."/>
            <person name="Kumar P.L."/>
            <person name="Obidiegwu J.E."/>
            <person name="Bhattacharjee R."/>
            <person name="Rokhsar D.S."/>
        </authorList>
    </citation>
    <scope>NUCLEOTIDE SEQUENCE [LARGE SCALE GENOMIC DNA]</scope>
    <source>
        <strain evidence="2">cv. TDa95/00328</strain>
    </source>
</reference>
<evidence type="ECO:0000313" key="2">
    <source>
        <dbReference type="Proteomes" id="UP000827976"/>
    </source>
</evidence>
<comment type="caution">
    <text evidence="1">The sequence shown here is derived from an EMBL/GenBank/DDBJ whole genome shotgun (WGS) entry which is preliminary data.</text>
</comment>
<protein>
    <submittedName>
        <fullName evidence="1">Type III secretion system substrate exporter C-terminal protein</fullName>
    </submittedName>
</protein>
<sequence length="164" mass="18397">MGAAIGFLGKFGLPGVQAMSTDKIFDKYFEKVNSFEEFHEAFLECFNYINNAMPGFHYTLPPYKDIKEEYESKWNNPAEKENRQKSLIELLNKHMSQTADNSTVMMAGIVAPPAAVVLKRAGQNIPQIKKLRLHLVPDWVLVPVCTIIAITGAKGLQAKPKRTT</sequence>
<gene>
    <name evidence="1" type="ORF">IHE45_11G020600</name>
</gene>
<name>A0ACB7V5J5_DIOAL</name>
<keyword evidence="2" id="KW-1185">Reference proteome</keyword>
<organism evidence="1 2">
    <name type="scientific">Dioscorea alata</name>
    <name type="common">Purple yam</name>
    <dbReference type="NCBI Taxonomy" id="55571"/>
    <lineage>
        <taxon>Eukaryota</taxon>
        <taxon>Viridiplantae</taxon>
        <taxon>Streptophyta</taxon>
        <taxon>Embryophyta</taxon>
        <taxon>Tracheophyta</taxon>
        <taxon>Spermatophyta</taxon>
        <taxon>Magnoliopsida</taxon>
        <taxon>Liliopsida</taxon>
        <taxon>Dioscoreales</taxon>
        <taxon>Dioscoreaceae</taxon>
        <taxon>Dioscorea</taxon>
    </lineage>
</organism>
<accession>A0ACB7V5J5</accession>
<evidence type="ECO:0000313" key="1">
    <source>
        <dbReference type="EMBL" id="KAH7668589.1"/>
    </source>
</evidence>
<proteinExistence type="predicted"/>
<dbReference type="Proteomes" id="UP000827976">
    <property type="component" value="Chromosome 11"/>
</dbReference>